<evidence type="ECO:0000256" key="1">
    <source>
        <dbReference type="ARBA" id="ARBA00008061"/>
    </source>
</evidence>
<keyword evidence="4 6" id="KW-0326">Glycosidase</keyword>
<evidence type="ECO:0000256" key="3">
    <source>
        <dbReference type="ARBA" id="ARBA00023277"/>
    </source>
</evidence>
<dbReference type="PRINTS" id="PR00110">
    <property type="entry name" value="ALPHAAMYLASE"/>
</dbReference>
<evidence type="ECO:0000256" key="4">
    <source>
        <dbReference type="ARBA" id="ARBA00023295"/>
    </source>
</evidence>
<proteinExistence type="inferred from homology"/>
<gene>
    <name evidence="8" type="ORF">H6G92_33645</name>
</gene>
<dbReference type="SMART" id="SM00642">
    <property type="entry name" value="Aamy"/>
    <property type="match status" value="1"/>
</dbReference>
<name>A0ABR8IKL6_9NOSO</name>
<dbReference type="PANTHER" id="PTHR43447">
    <property type="entry name" value="ALPHA-AMYLASE"/>
    <property type="match status" value="1"/>
</dbReference>
<dbReference type="SUPFAM" id="SSF51445">
    <property type="entry name" value="(Trans)glycosidases"/>
    <property type="match status" value="1"/>
</dbReference>
<feature type="domain" description="Glycosyl hydrolase family 13 catalytic" evidence="7">
    <location>
        <begin position="28"/>
        <end position="343"/>
    </location>
</feature>
<evidence type="ECO:0000256" key="2">
    <source>
        <dbReference type="ARBA" id="ARBA00022801"/>
    </source>
</evidence>
<keyword evidence="9" id="KW-1185">Reference proteome</keyword>
<dbReference type="EC" id="3.2.1.1" evidence="6"/>
<comment type="similarity">
    <text evidence="1 5">Belongs to the glycosyl hydrolase 13 family.</text>
</comment>
<evidence type="ECO:0000259" key="7">
    <source>
        <dbReference type="SMART" id="SM00642"/>
    </source>
</evidence>
<dbReference type="Proteomes" id="UP000643580">
    <property type="component" value="Unassembled WGS sequence"/>
</dbReference>
<accession>A0ABR8IKL6</accession>
<reference evidence="8 9" key="1">
    <citation type="journal article" date="2020" name="ISME J.">
        <title>Comparative genomics reveals insights into cyanobacterial evolution and habitat adaptation.</title>
        <authorList>
            <person name="Chen M.Y."/>
            <person name="Teng W.K."/>
            <person name="Zhao L."/>
            <person name="Hu C.X."/>
            <person name="Zhou Y.K."/>
            <person name="Han B.P."/>
            <person name="Song L.R."/>
            <person name="Shu W.S."/>
        </authorList>
    </citation>
    <scope>NUCLEOTIDE SEQUENCE [LARGE SCALE GENOMIC DNA]</scope>
    <source>
        <strain evidence="8 9">FACHB-393</strain>
    </source>
</reference>
<comment type="caution">
    <text evidence="8">The sequence shown here is derived from an EMBL/GenBank/DDBJ whole genome shotgun (WGS) entry which is preliminary data.</text>
</comment>
<protein>
    <recommendedName>
        <fullName evidence="6">Alpha-amylase</fullName>
        <ecNumber evidence="6">3.2.1.1</ecNumber>
    </recommendedName>
</protein>
<evidence type="ECO:0000313" key="8">
    <source>
        <dbReference type="EMBL" id="MBD2651045.1"/>
    </source>
</evidence>
<dbReference type="Pfam" id="PF00128">
    <property type="entry name" value="Alpha-amylase"/>
    <property type="match status" value="1"/>
</dbReference>
<keyword evidence="3 6" id="KW-0119">Carbohydrate metabolism</keyword>
<dbReference type="InterPro" id="IPR006046">
    <property type="entry name" value="Alpha_amylase"/>
</dbReference>
<organism evidence="8 9">
    <name type="scientific">Nostoc foliaceum FACHB-393</name>
    <dbReference type="NCBI Taxonomy" id="2692915"/>
    <lineage>
        <taxon>Bacteria</taxon>
        <taxon>Bacillati</taxon>
        <taxon>Cyanobacteriota</taxon>
        <taxon>Cyanophyceae</taxon>
        <taxon>Nostocales</taxon>
        <taxon>Nostocaceae</taxon>
        <taxon>Nostoc</taxon>
        <taxon>Nostoc foliaceum</taxon>
    </lineage>
</organism>
<comment type="catalytic activity">
    <reaction evidence="6">
        <text>Endohydrolysis of (1-&gt;4)-alpha-D-glucosidic linkages in polysaccharides containing three or more (1-&gt;4)-alpha-linked D-glucose units.</text>
        <dbReference type="EC" id="3.2.1.1"/>
    </reaction>
</comment>
<evidence type="ECO:0000313" key="9">
    <source>
        <dbReference type="Proteomes" id="UP000643580"/>
    </source>
</evidence>
<dbReference type="Gene3D" id="3.20.20.80">
    <property type="entry name" value="Glycosidases"/>
    <property type="match status" value="1"/>
</dbReference>
<dbReference type="InterPro" id="IPR006047">
    <property type="entry name" value="GH13_cat_dom"/>
</dbReference>
<dbReference type="EMBL" id="JACJTD010000082">
    <property type="protein sequence ID" value="MBD2651045.1"/>
    <property type="molecule type" value="Genomic_DNA"/>
</dbReference>
<sequence>MKTIFICTVAICTICVYPIKTLAAEKPIAIFHAFDQQYSELEKFVCKIGKQGYSHIQISPVQKSNPAPEWWARYQPVDYSIIEGRGSLFNLKKLISQAHSCNVKVIADVVFNHMANLDGNDEFEDLTKFPGLFISDFNSDSNHPGQKSCSINYSDGNRDSEINCWLGGLPDLRFTNNVKKIQKAHLKKLLNLGIDGFRFDAAKHLPVDVVKEYISYVKEQSQGKAWNYVEVITDRDTSAEDYNWIAAVTDFALYNSIKNAFSFGGDLRSLRISTGINDLHSITFGRNHDTIREINSNAINPYSDPSDSFLATAYVLARESGTPLILNWDNRDSSFIKHGVKFRQIMHQRGNQGKNIKENILTGVDSPTVLLMERGSEGFFVVNKGENKFNIPVLDLTLTNLDGCYRELRNNFTVAVEHREQGKKFITHWVSWNRGGMEVKKRDALYFIREPFNQCQV</sequence>
<keyword evidence="2 6" id="KW-0378">Hydrolase</keyword>
<evidence type="ECO:0000256" key="5">
    <source>
        <dbReference type="RuleBase" id="RU003615"/>
    </source>
</evidence>
<dbReference type="InterPro" id="IPR017853">
    <property type="entry name" value="GH"/>
</dbReference>
<evidence type="ECO:0000256" key="6">
    <source>
        <dbReference type="RuleBase" id="RU361134"/>
    </source>
</evidence>